<name>A0AAV4NYK4_CAEEX</name>
<proteinExistence type="predicted"/>
<protein>
    <submittedName>
        <fullName evidence="1">Uncharacterized protein</fullName>
    </submittedName>
</protein>
<dbReference type="AlphaFoldDB" id="A0AAV4NYK4"/>
<comment type="caution">
    <text evidence="1">The sequence shown here is derived from an EMBL/GenBank/DDBJ whole genome shotgun (WGS) entry which is preliminary data.</text>
</comment>
<organism evidence="1 2">
    <name type="scientific">Caerostris extrusa</name>
    <name type="common">Bark spider</name>
    <name type="synonym">Caerostris bankana</name>
    <dbReference type="NCBI Taxonomy" id="172846"/>
    <lineage>
        <taxon>Eukaryota</taxon>
        <taxon>Metazoa</taxon>
        <taxon>Ecdysozoa</taxon>
        <taxon>Arthropoda</taxon>
        <taxon>Chelicerata</taxon>
        <taxon>Arachnida</taxon>
        <taxon>Araneae</taxon>
        <taxon>Araneomorphae</taxon>
        <taxon>Entelegynae</taxon>
        <taxon>Araneoidea</taxon>
        <taxon>Araneidae</taxon>
        <taxon>Caerostris</taxon>
    </lineage>
</organism>
<gene>
    <name evidence="1" type="ORF">CEXT_197631</name>
</gene>
<keyword evidence="2" id="KW-1185">Reference proteome</keyword>
<accession>A0AAV4NYK4</accession>
<dbReference type="Proteomes" id="UP001054945">
    <property type="component" value="Unassembled WGS sequence"/>
</dbReference>
<evidence type="ECO:0000313" key="1">
    <source>
        <dbReference type="EMBL" id="GIX88616.1"/>
    </source>
</evidence>
<reference evidence="1 2" key="1">
    <citation type="submission" date="2021-06" db="EMBL/GenBank/DDBJ databases">
        <title>Caerostris extrusa draft genome.</title>
        <authorList>
            <person name="Kono N."/>
            <person name="Arakawa K."/>
        </authorList>
    </citation>
    <scope>NUCLEOTIDE SEQUENCE [LARGE SCALE GENOMIC DNA]</scope>
</reference>
<dbReference type="EMBL" id="BPLR01003786">
    <property type="protein sequence ID" value="GIX88616.1"/>
    <property type="molecule type" value="Genomic_DNA"/>
</dbReference>
<evidence type="ECO:0000313" key="2">
    <source>
        <dbReference type="Proteomes" id="UP001054945"/>
    </source>
</evidence>
<sequence length="122" mass="14078">MGALSSKKKERKKYDRKRSILRTEINHNNILPDPQLSQRHLPTDLFLGDRFDASIGTWQDGKILDKKKICAAHESGPTQIPETERLFPEKKSSEIVALSAFRILLDLVQYFVETCYWGSLEM</sequence>